<reference evidence="1" key="1">
    <citation type="submission" date="2022-09" db="EMBL/GenBank/DDBJ databases">
        <title>A Global Phylogenomic Analysis of the Shiitake Genus Lentinula.</title>
        <authorList>
            <consortium name="DOE Joint Genome Institute"/>
            <person name="Sierra-Patev S."/>
            <person name="Min B."/>
            <person name="Naranjo-Ortiz M."/>
            <person name="Looney B."/>
            <person name="Konkel Z."/>
            <person name="Slot J.C."/>
            <person name="Sakamoto Y."/>
            <person name="Steenwyk J.L."/>
            <person name="Rokas A."/>
            <person name="Carro J."/>
            <person name="Camarero S."/>
            <person name="Ferreira P."/>
            <person name="Molpeceres G."/>
            <person name="Ruiz-Duenas F.J."/>
            <person name="Serrano A."/>
            <person name="Henrissat B."/>
            <person name="Drula E."/>
            <person name="Hughes K.W."/>
            <person name="Mata J.L."/>
            <person name="Ishikawa N.K."/>
            <person name="Vargas-Isla R."/>
            <person name="Ushijima S."/>
            <person name="Smith C.A."/>
            <person name="Ahrendt S."/>
            <person name="Andreopoulos W."/>
            <person name="He G."/>
            <person name="Labutti K."/>
            <person name="Lipzen A."/>
            <person name="Ng V."/>
            <person name="Riley R."/>
            <person name="Sandor L."/>
            <person name="Barry K."/>
            <person name="Martinez A.T."/>
            <person name="Xiao Y."/>
            <person name="Gibbons J.G."/>
            <person name="Terashima K."/>
            <person name="Grigoriev I.V."/>
            <person name="Hibbett D.S."/>
        </authorList>
    </citation>
    <scope>NUCLEOTIDE SEQUENCE</scope>
    <source>
        <strain evidence="1">TMI1499</strain>
    </source>
</reference>
<comment type="caution">
    <text evidence="1">The sequence shown here is derived from an EMBL/GenBank/DDBJ whole genome shotgun (WGS) entry which is preliminary data.</text>
</comment>
<sequence>MAAIAKIVFPSPPPTTNALTSQQRTQLMRSTKKLGRVLGITPQLIDIYPYYTPAESAEWLDDNDFYRPKRRGSVDSISSSSSSSTRSRWSSRSSSRQQSRTSSPTSRSSLSDSSTCTEDILLNSDVKPLLRLAMTSSSFDATTAEHTVSPTSSDDGVDTAENLRHTIRPTRPETKRDSFLAAPSFHIPSNNSLRLAKMDRIRKKLGENIPIHLVFPNEGETHVIESADSRDQPSGPTVTIHWRPLPPLPVEDDSSSQFSTAFSSHTRTRLSNARDSLLIQSSRRAHKIKRKPVPKLDLVESEPTGLFLDAESLTRREKERLSLILELPHEHEDEPFMALDSDSRSQNSTWFSDGGEDDISFRNGTRTSRNTKVQVPINAFP</sequence>
<proteinExistence type="predicted"/>
<protein>
    <submittedName>
        <fullName evidence="1">Uncharacterized protein</fullName>
    </submittedName>
</protein>
<organism evidence="1 2">
    <name type="scientific">Lentinula aff. lateritia</name>
    <dbReference type="NCBI Taxonomy" id="2804960"/>
    <lineage>
        <taxon>Eukaryota</taxon>
        <taxon>Fungi</taxon>
        <taxon>Dikarya</taxon>
        <taxon>Basidiomycota</taxon>
        <taxon>Agaricomycotina</taxon>
        <taxon>Agaricomycetes</taxon>
        <taxon>Agaricomycetidae</taxon>
        <taxon>Agaricales</taxon>
        <taxon>Marasmiineae</taxon>
        <taxon>Omphalotaceae</taxon>
        <taxon>Lentinula</taxon>
    </lineage>
</organism>
<keyword evidence="2" id="KW-1185">Reference proteome</keyword>
<evidence type="ECO:0000313" key="1">
    <source>
        <dbReference type="EMBL" id="KAJ3812856.1"/>
    </source>
</evidence>
<gene>
    <name evidence="1" type="ORF">F5876DRAFT_63641</name>
</gene>
<name>A0ACC1U8F4_9AGAR</name>
<dbReference type="EMBL" id="MU795010">
    <property type="protein sequence ID" value="KAJ3812856.1"/>
    <property type="molecule type" value="Genomic_DNA"/>
</dbReference>
<accession>A0ACC1U8F4</accession>
<evidence type="ECO:0000313" key="2">
    <source>
        <dbReference type="Proteomes" id="UP001163835"/>
    </source>
</evidence>
<dbReference type="Proteomes" id="UP001163835">
    <property type="component" value="Unassembled WGS sequence"/>
</dbReference>